<evidence type="ECO:0000256" key="4">
    <source>
        <dbReference type="ARBA" id="ARBA00022692"/>
    </source>
</evidence>
<keyword evidence="3" id="KW-1003">Cell membrane</keyword>
<keyword evidence="6 7" id="KW-0472">Membrane</keyword>
<dbReference type="RefSeq" id="WP_204816244.1">
    <property type="nucleotide sequence ID" value="NZ_JANHOF010000001.1"/>
</dbReference>
<dbReference type="Gene3D" id="1.10.3720.10">
    <property type="entry name" value="MetI-like"/>
    <property type="match status" value="1"/>
</dbReference>
<evidence type="ECO:0000256" key="5">
    <source>
        <dbReference type="ARBA" id="ARBA00022989"/>
    </source>
</evidence>
<feature type="transmembrane region" description="Helical" evidence="7">
    <location>
        <begin position="12"/>
        <end position="34"/>
    </location>
</feature>
<comment type="similarity">
    <text evidence="7">Belongs to the binding-protein-dependent transport system permease family.</text>
</comment>
<keyword evidence="2 7" id="KW-0813">Transport</keyword>
<name>A0ABV6JGR9_9BACL</name>
<protein>
    <submittedName>
        <fullName evidence="9">ABC transporter permease</fullName>
    </submittedName>
</protein>
<dbReference type="PROSITE" id="PS50928">
    <property type="entry name" value="ABC_TM1"/>
    <property type="match status" value="1"/>
</dbReference>
<evidence type="ECO:0000313" key="9">
    <source>
        <dbReference type="EMBL" id="MFC0395109.1"/>
    </source>
</evidence>
<dbReference type="EMBL" id="JBHLVF010000041">
    <property type="protein sequence ID" value="MFC0395109.1"/>
    <property type="molecule type" value="Genomic_DNA"/>
</dbReference>
<dbReference type="InterPro" id="IPR000515">
    <property type="entry name" value="MetI-like"/>
</dbReference>
<keyword evidence="10" id="KW-1185">Reference proteome</keyword>
<evidence type="ECO:0000259" key="8">
    <source>
        <dbReference type="PROSITE" id="PS50928"/>
    </source>
</evidence>
<organism evidence="9 10">
    <name type="scientific">Paenibacillus mendelii</name>
    <dbReference type="NCBI Taxonomy" id="206163"/>
    <lineage>
        <taxon>Bacteria</taxon>
        <taxon>Bacillati</taxon>
        <taxon>Bacillota</taxon>
        <taxon>Bacilli</taxon>
        <taxon>Bacillales</taxon>
        <taxon>Paenibacillaceae</taxon>
        <taxon>Paenibacillus</taxon>
    </lineage>
</organism>
<comment type="caution">
    <text evidence="9">The sequence shown here is derived from an EMBL/GenBank/DDBJ whole genome shotgun (WGS) entry which is preliminary data.</text>
</comment>
<dbReference type="PANTHER" id="PTHR30151:SF20">
    <property type="entry name" value="ABC TRANSPORTER PERMEASE PROTEIN HI_0355-RELATED"/>
    <property type="match status" value="1"/>
</dbReference>
<dbReference type="PANTHER" id="PTHR30151">
    <property type="entry name" value="ALKANE SULFONATE ABC TRANSPORTER-RELATED, MEMBRANE SUBUNIT"/>
    <property type="match status" value="1"/>
</dbReference>
<evidence type="ECO:0000256" key="6">
    <source>
        <dbReference type="ARBA" id="ARBA00023136"/>
    </source>
</evidence>
<keyword evidence="5 7" id="KW-1133">Transmembrane helix</keyword>
<evidence type="ECO:0000313" key="10">
    <source>
        <dbReference type="Proteomes" id="UP001589818"/>
    </source>
</evidence>
<reference evidence="9 10" key="1">
    <citation type="submission" date="2024-09" db="EMBL/GenBank/DDBJ databases">
        <authorList>
            <person name="Sun Q."/>
            <person name="Mori K."/>
        </authorList>
    </citation>
    <scope>NUCLEOTIDE SEQUENCE [LARGE SCALE GENOMIC DNA]</scope>
    <source>
        <strain evidence="9 10">CCM 4839</strain>
    </source>
</reference>
<evidence type="ECO:0000256" key="1">
    <source>
        <dbReference type="ARBA" id="ARBA00004651"/>
    </source>
</evidence>
<comment type="subcellular location">
    <subcellularLocation>
        <location evidence="1 7">Cell membrane</location>
        <topology evidence="1 7">Multi-pass membrane protein</topology>
    </subcellularLocation>
</comment>
<feature type="transmembrane region" description="Helical" evidence="7">
    <location>
        <begin position="222"/>
        <end position="243"/>
    </location>
</feature>
<dbReference type="Proteomes" id="UP001589818">
    <property type="component" value="Unassembled WGS sequence"/>
</dbReference>
<accession>A0ABV6JGR9</accession>
<dbReference type="Pfam" id="PF00528">
    <property type="entry name" value="BPD_transp_1"/>
    <property type="match status" value="1"/>
</dbReference>
<evidence type="ECO:0000256" key="7">
    <source>
        <dbReference type="RuleBase" id="RU363032"/>
    </source>
</evidence>
<feature type="transmembrane region" description="Helical" evidence="7">
    <location>
        <begin position="65"/>
        <end position="89"/>
    </location>
</feature>
<dbReference type="InterPro" id="IPR035906">
    <property type="entry name" value="MetI-like_sf"/>
</dbReference>
<keyword evidence="4 7" id="KW-0812">Transmembrane</keyword>
<proteinExistence type="inferred from homology"/>
<evidence type="ECO:0000256" key="2">
    <source>
        <dbReference type="ARBA" id="ARBA00022448"/>
    </source>
</evidence>
<dbReference type="CDD" id="cd06261">
    <property type="entry name" value="TM_PBP2"/>
    <property type="match status" value="1"/>
</dbReference>
<feature type="transmembrane region" description="Helical" evidence="7">
    <location>
        <begin position="96"/>
        <end position="121"/>
    </location>
</feature>
<evidence type="ECO:0000256" key="3">
    <source>
        <dbReference type="ARBA" id="ARBA00022475"/>
    </source>
</evidence>
<feature type="transmembrane region" description="Helical" evidence="7">
    <location>
        <begin position="177"/>
        <end position="198"/>
    </location>
</feature>
<gene>
    <name evidence="9" type="ORF">ACFFJ8_27555</name>
</gene>
<dbReference type="SUPFAM" id="SSF161098">
    <property type="entry name" value="MetI-like"/>
    <property type="match status" value="1"/>
</dbReference>
<feature type="transmembrane region" description="Helical" evidence="7">
    <location>
        <begin position="127"/>
        <end position="149"/>
    </location>
</feature>
<sequence>MGNRRWFSLRKAGPPVVVLASLIVIWQAAVRLMGVEEYILPSPLDIAREFVSVAPRLFEHASATLGITLLGFAAGSAAGLLLAALLHLVPWVKAGFYPLLVLTQNVPVFVLINLFVIWFGFGMLPRLLLLMLVCFFPVAVAMLTGLTQADPKLVNYMKMIGATKGQLFWRLELPGSISYLFSGLKIAASYSVISAIYAESTADKGLGKFIQLASNGWQTSRVFVGIVTIIAISLLLFGLITAAERMMIRWRVRSEEEAGR</sequence>
<feature type="domain" description="ABC transmembrane type-1" evidence="8">
    <location>
        <begin position="61"/>
        <end position="241"/>
    </location>
</feature>